<feature type="domain" description="J" evidence="1">
    <location>
        <begin position="68"/>
        <end position="135"/>
    </location>
</feature>
<dbReference type="Pfam" id="PF00226">
    <property type="entry name" value="DnaJ"/>
    <property type="match status" value="1"/>
</dbReference>
<dbReference type="InterPro" id="IPR053232">
    <property type="entry name" value="DnaJ_C/III_chloroplastic"/>
</dbReference>
<protein>
    <recommendedName>
        <fullName evidence="1">J domain-containing protein</fullName>
    </recommendedName>
</protein>
<dbReference type="PANTHER" id="PTHR45090:SF4">
    <property type="entry name" value="J DOMAIN-CONTAINING PROTEIN"/>
    <property type="match status" value="1"/>
</dbReference>
<dbReference type="GO" id="GO:0009507">
    <property type="term" value="C:chloroplast"/>
    <property type="evidence" value="ECO:0007669"/>
    <property type="project" value="TreeGrafter"/>
</dbReference>
<dbReference type="SMART" id="SM00271">
    <property type="entry name" value="DnaJ"/>
    <property type="match status" value="1"/>
</dbReference>
<dbReference type="EMBL" id="JACMSC010000008">
    <property type="protein sequence ID" value="KAG6512432.1"/>
    <property type="molecule type" value="Genomic_DNA"/>
</dbReference>
<dbReference type="PROSITE" id="PS50076">
    <property type="entry name" value="DNAJ_2"/>
    <property type="match status" value="1"/>
</dbReference>
<gene>
    <name evidence="2" type="ORF">ZIOFF_030543</name>
</gene>
<evidence type="ECO:0000259" key="1">
    <source>
        <dbReference type="PROSITE" id="PS50076"/>
    </source>
</evidence>
<reference evidence="2 3" key="1">
    <citation type="submission" date="2020-08" db="EMBL/GenBank/DDBJ databases">
        <title>Plant Genome Project.</title>
        <authorList>
            <person name="Zhang R.-G."/>
        </authorList>
    </citation>
    <scope>NUCLEOTIDE SEQUENCE [LARGE SCALE GENOMIC DNA]</scope>
    <source>
        <tissue evidence="2">Rhizome</tissue>
    </source>
</reference>
<dbReference type="InterPro" id="IPR001623">
    <property type="entry name" value="DnaJ_domain"/>
</dbReference>
<accession>A0A8J5GPL1</accession>
<name>A0A8J5GPL1_ZINOF</name>
<evidence type="ECO:0000313" key="2">
    <source>
        <dbReference type="EMBL" id="KAG6512432.1"/>
    </source>
</evidence>
<organism evidence="2 3">
    <name type="scientific">Zingiber officinale</name>
    <name type="common">Ginger</name>
    <name type="synonym">Amomum zingiber</name>
    <dbReference type="NCBI Taxonomy" id="94328"/>
    <lineage>
        <taxon>Eukaryota</taxon>
        <taxon>Viridiplantae</taxon>
        <taxon>Streptophyta</taxon>
        <taxon>Embryophyta</taxon>
        <taxon>Tracheophyta</taxon>
        <taxon>Spermatophyta</taxon>
        <taxon>Magnoliopsida</taxon>
        <taxon>Liliopsida</taxon>
        <taxon>Zingiberales</taxon>
        <taxon>Zingiberaceae</taxon>
        <taxon>Zingiber</taxon>
    </lineage>
</organism>
<dbReference type="OrthoDB" id="445556at2759"/>
<keyword evidence="3" id="KW-1185">Reference proteome</keyword>
<dbReference type="CDD" id="cd06257">
    <property type="entry name" value="DnaJ"/>
    <property type="match status" value="1"/>
</dbReference>
<evidence type="ECO:0000313" key="3">
    <source>
        <dbReference type="Proteomes" id="UP000734854"/>
    </source>
</evidence>
<dbReference type="PROSITE" id="PS00636">
    <property type="entry name" value="DNAJ_1"/>
    <property type="match status" value="1"/>
</dbReference>
<comment type="caution">
    <text evidence="2">The sequence shown here is derived from an EMBL/GenBank/DDBJ whole genome shotgun (WGS) entry which is preliminary data.</text>
</comment>
<dbReference type="AlphaFoldDB" id="A0A8J5GPL1"/>
<dbReference type="PANTHER" id="PTHR45090">
    <property type="entry name" value="CHAPERONE PROTEIN DNAJ 20 CHLOROPLASTIC"/>
    <property type="match status" value="1"/>
</dbReference>
<sequence>MNTAVVSRNLTFPVHSPVPASGAASSAVRISGRVLLRWPAGRRLSLRSTTCRAGPNLFKGFVRETARTFYDLLGVPASGSAGEIKKAYKRLARKYHPDVSPPDRAEEYTRRFIEVHEAYETLSDPGLREIYDRQLTWGLTLAFSARSRFEEDLEEKSGWKGHWEDQLTKLRASRMNDSEGNLSWGAWMRRRSAVPS</sequence>
<proteinExistence type="predicted"/>
<dbReference type="Proteomes" id="UP000734854">
    <property type="component" value="Unassembled WGS sequence"/>
</dbReference>
<dbReference type="InterPro" id="IPR018253">
    <property type="entry name" value="DnaJ_domain_CS"/>
</dbReference>